<feature type="signal peptide" evidence="1">
    <location>
        <begin position="1"/>
        <end position="20"/>
    </location>
</feature>
<feature type="chain" id="PRO_5007806116" description="Phosphatidylglycerol/phosphatidylinositol transfer protein" evidence="1">
    <location>
        <begin position="21"/>
        <end position="162"/>
    </location>
</feature>
<sequence length="162" mass="17000">MYIHHLLITTSLAVLGSTHAIAHHNEIYILSNAPHCTPVQNTLCGSPELSGAQDGQDSLTSTDQTVTLNVNITPSNENPSYKAITVGLNKATLLGLNASGISFGEGALEIGFKLKNVKCQAFSDNDGEHALGNEFEAGTPLVLSEDVNALVLVGSVLCKNES</sequence>
<name>A0A139GWR5_9PEZI</name>
<dbReference type="EMBL" id="LFZN01000272">
    <property type="protein sequence ID" value="KXS94636.1"/>
    <property type="molecule type" value="Genomic_DNA"/>
</dbReference>
<comment type="caution">
    <text evidence="2">The sequence shown here is derived from an EMBL/GenBank/DDBJ whole genome shotgun (WGS) entry which is preliminary data.</text>
</comment>
<evidence type="ECO:0000313" key="3">
    <source>
        <dbReference type="Proteomes" id="UP000070133"/>
    </source>
</evidence>
<proteinExistence type="predicted"/>
<evidence type="ECO:0000256" key="1">
    <source>
        <dbReference type="SAM" id="SignalP"/>
    </source>
</evidence>
<evidence type="ECO:0008006" key="4">
    <source>
        <dbReference type="Google" id="ProtNLM"/>
    </source>
</evidence>
<evidence type="ECO:0000313" key="2">
    <source>
        <dbReference type="EMBL" id="KXS94636.1"/>
    </source>
</evidence>
<dbReference type="AlphaFoldDB" id="A0A139GWR5"/>
<protein>
    <recommendedName>
        <fullName evidence="4">Phosphatidylglycerol/phosphatidylinositol transfer protein</fullName>
    </recommendedName>
</protein>
<reference evidence="2 3" key="1">
    <citation type="submission" date="2015-07" db="EMBL/GenBank/DDBJ databases">
        <title>Comparative genomics of the Sigatoka disease complex on banana suggests a link between parallel evolutionary changes in Pseudocercospora fijiensis and Pseudocercospora eumusae and increased virulence on the banana host.</title>
        <authorList>
            <person name="Chang T.-C."/>
            <person name="Salvucci A."/>
            <person name="Crous P.W."/>
            <person name="Stergiopoulos I."/>
        </authorList>
    </citation>
    <scope>NUCLEOTIDE SEQUENCE [LARGE SCALE GENOMIC DNA]</scope>
    <source>
        <strain evidence="2 3">CBS 114824</strain>
    </source>
</reference>
<accession>A0A139GWR5</accession>
<organism evidence="2 3">
    <name type="scientific">Pseudocercospora eumusae</name>
    <dbReference type="NCBI Taxonomy" id="321146"/>
    <lineage>
        <taxon>Eukaryota</taxon>
        <taxon>Fungi</taxon>
        <taxon>Dikarya</taxon>
        <taxon>Ascomycota</taxon>
        <taxon>Pezizomycotina</taxon>
        <taxon>Dothideomycetes</taxon>
        <taxon>Dothideomycetidae</taxon>
        <taxon>Mycosphaerellales</taxon>
        <taxon>Mycosphaerellaceae</taxon>
        <taxon>Pseudocercospora</taxon>
    </lineage>
</organism>
<gene>
    <name evidence="2" type="ORF">AC578_2242</name>
</gene>
<keyword evidence="1" id="KW-0732">Signal</keyword>
<keyword evidence="3" id="KW-1185">Reference proteome</keyword>
<dbReference type="Proteomes" id="UP000070133">
    <property type="component" value="Unassembled WGS sequence"/>
</dbReference>